<dbReference type="InterPro" id="IPR036526">
    <property type="entry name" value="C-N_Hydrolase_sf"/>
</dbReference>
<evidence type="ECO:0000313" key="4">
    <source>
        <dbReference type="EMBL" id="UYM03484.1"/>
    </source>
</evidence>
<keyword evidence="2" id="KW-0378">Hydrolase</keyword>
<protein>
    <recommendedName>
        <fullName evidence="3">CN hydrolase domain-containing protein</fullName>
    </recommendedName>
</protein>
<organism evidence="4 5">
    <name type="scientific">Solicola gregarius</name>
    <dbReference type="NCBI Taxonomy" id="2908642"/>
    <lineage>
        <taxon>Bacteria</taxon>
        <taxon>Bacillati</taxon>
        <taxon>Actinomycetota</taxon>
        <taxon>Actinomycetes</taxon>
        <taxon>Propionibacteriales</taxon>
        <taxon>Nocardioidaceae</taxon>
        <taxon>Solicola</taxon>
    </lineage>
</organism>
<dbReference type="PANTHER" id="PTHR43674">
    <property type="entry name" value="NITRILASE C965.09-RELATED"/>
    <property type="match status" value="1"/>
</dbReference>
<evidence type="ECO:0000259" key="3">
    <source>
        <dbReference type="PROSITE" id="PS50263"/>
    </source>
</evidence>
<dbReference type="InterPro" id="IPR001110">
    <property type="entry name" value="UPF0012_CS"/>
</dbReference>
<accession>A0AA46TEP1</accession>
<dbReference type="PANTHER" id="PTHR43674:SF14">
    <property type="entry name" value="ALIPHATIC AMIDASE"/>
    <property type="match status" value="1"/>
</dbReference>
<evidence type="ECO:0000313" key="5">
    <source>
        <dbReference type="Proteomes" id="UP001164390"/>
    </source>
</evidence>
<gene>
    <name evidence="4" type="ORF">L0C25_13045</name>
</gene>
<dbReference type="Proteomes" id="UP001164390">
    <property type="component" value="Chromosome"/>
</dbReference>
<dbReference type="PROSITE" id="PS50263">
    <property type="entry name" value="CN_HYDROLASE"/>
    <property type="match status" value="1"/>
</dbReference>
<dbReference type="SUPFAM" id="SSF56317">
    <property type="entry name" value="Carbon-nitrogen hydrolase"/>
    <property type="match status" value="1"/>
</dbReference>
<dbReference type="InterPro" id="IPR050345">
    <property type="entry name" value="Aliph_Amidase/BUP"/>
</dbReference>
<reference evidence="4" key="1">
    <citation type="submission" date="2022-01" db="EMBL/GenBank/DDBJ databases">
        <title>Nocardioidaceae gen. sp. A5X3R13.</title>
        <authorList>
            <person name="Lopez Marin M.A."/>
            <person name="Uhlik O."/>
        </authorList>
    </citation>
    <scope>NUCLEOTIDE SEQUENCE</scope>
    <source>
        <strain evidence="4">A5X3R13</strain>
    </source>
</reference>
<proteinExistence type="inferred from homology"/>
<sequence>MTELIGSYRAICAQIATVNAADRETLDRNLGHLCEMIDWAVEGAMAMGAPVGLIAFPELSIHGAAGYDWDSQRKLACDIPGPEIERLAAKAREYGIHLIPGSLLERDPDSRAIFNTLPLISPEGELLWRYRKINVWAPLEPTQSPVDLLQSGYDTEKYPLFPVACTPIGNIGGLICYDILFPEVTRQLAYNGAEVLVRSSAYMDPWGTGPTGLAVEADRVRAMENTAYVVSAQQGSSLRDAPPYSWSAPSVIVDFEGRPLAEAATGERIIGARIDPRLVREHRRTTLAFNPLAQGRHEAYDYLETSPLPPRPHLAEAENLHVRDYERSLKSEHERFWSEYYGEPCEFPSISAPFWKAMRDRAAREQR</sequence>
<dbReference type="RefSeq" id="WP_271632093.1">
    <property type="nucleotide sequence ID" value="NZ_CP094970.1"/>
</dbReference>
<dbReference type="Gene3D" id="3.60.110.10">
    <property type="entry name" value="Carbon-nitrogen hydrolase"/>
    <property type="match status" value="1"/>
</dbReference>
<comment type="similarity">
    <text evidence="1">Belongs to the carbon-nitrogen hydrolase superfamily. NIT1/NIT2 family.</text>
</comment>
<feature type="domain" description="CN hydrolase" evidence="3">
    <location>
        <begin position="8"/>
        <end position="276"/>
    </location>
</feature>
<dbReference type="EMBL" id="CP094970">
    <property type="protein sequence ID" value="UYM03484.1"/>
    <property type="molecule type" value="Genomic_DNA"/>
</dbReference>
<keyword evidence="5" id="KW-1185">Reference proteome</keyword>
<dbReference type="InterPro" id="IPR003010">
    <property type="entry name" value="C-N_Hydrolase"/>
</dbReference>
<dbReference type="KEGG" id="sgrg:L0C25_13045"/>
<evidence type="ECO:0000256" key="2">
    <source>
        <dbReference type="ARBA" id="ARBA00022801"/>
    </source>
</evidence>
<dbReference type="AlphaFoldDB" id="A0AA46TEP1"/>
<dbReference type="Pfam" id="PF00795">
    <property type="entry name" value="CN_hydrolase"/>
    <property type="match status" value="1"/>
</dbReference>
<name>A0AA46TEP1_9ACTN</name>
<dbReference type="GO" id="GO:0016811">
    <property type="term" value="F:hydrolase activity, acting on carbon-nitrogen (but not peptide) bonds, in linear amides"/>
    <property type="evidence" value="ECO:0007669"/>
    <property type="project" value="TreeGrafter"/>
</dbReference>
<evidence type="ECO:0000256" key="1">
    <source>
        <dbReference type="ARBA" id="ARBA00010613"/>
    </source>
</evidence>
<dbReference type="PROSITE" id="PS01227">
    <property type="entry name" value="UPF0012"/>
    <property type="match status" value="1"/>
</dbReference>